<evidence type="ECO:0000313" key="2">
    <source>
        <dbReference type="Proteomes" id="UP000317648"/>
    </source>
</evidence>
<dbReference type="KEGG" id="lcre:Pla8534_01070"/>
<proteinExistence type="predicted"/>
<reference evidence="1 2" key="1">
    <citation type="submission" date="2019-02" db="EMBL/GenBank/DDBJ databases">
        <title>Deep-cultivation of Planctomycetes and their phenomic and genomic characterization uncovers novel biology.</title>
        <authorList>
            <person name="Wiegand S."/>
            <person name="Jogler M."/>
            <person name="Boedeker C."/>
            <person name="Pinto D."/>
            <person name="Vollmers J."/>
            <person name="Rivas-Marin E."/>
            <person name="Kohn T."/>
            <person name="Peeters S.H."/>
            <person name="Heuer A."/>
            <person name="Rast P."/>
            <person name="Oberbeckmann S."/>
            <person name="Bunk B."/>
            <person name="Jeske O."/>
            <person name="Meyerdierks A."/>
            <person name="Storesund J.E."/>
            <person name="Kallscheuer N."/>
            <person name="Luecker S."/>
            <person name="Lage O.M."/>
            <person name="Pohl T."/>
            <person name="Merkel B.J."/>
            <person name="Hornburger P."/>
            <person name="Mueller R.-W."/>
            <person name="Bruemmer F."/>
            <person name="Labrenz M."/>
            <person name="Spormann A.M."/>
            <person name="Op den Camp H."/>
            <person name="Overmann J."/>
            <person name="Amann R."/>
            <person name="Jetten M.S.M."/>
            <person name="Mascher T."/>
            <person name="Medema M.H."/>
            <person name="Devos D.P."/>
            <person name="Kaster A.-K."/>
            <person name="Ovreas L."/>
            <person name="Rohde M."/>
            <person name="Galperin M.Y."/>
            <person name="Jogler C."/>
        </authorList>
    </citation>
    <scope>NUCLEOTIDE SEQUENCE [LARGE SCALE GENOMIC DNA]</scope>
    <source>
        <strain evidence="1 2">Pla85_3_4</strain>
    </source>
</reference>
<keyword evidence="2" id="KW-1185">Reference proteome</keyword>
<dbReference type="EMBL" id="CP036433">
    <property type="protein sequence ID" value="QDU92361.1"/>
    <property type="molecule type" value="Genomic_DNA"/>
</dbReference>
<organism evidence="1 2">
    <name type="scientific">Lignipirellula cremea</name>
    <dbReference type="NCBI Taxonomy" id="2528010"/>
    <lineage>
        <taxon>Bacteria</taxon>
        <taxon>Pseudomonadati</taxon>
        <taxon>Planctomycetota</taxon>
        <taxon>Planctomycetia</taxon>
        <taxon>Pirellulales</taxon>
        <taxon>Pirellulaceae</taxon>
        <taxon>Lignipirellula</taxon>
    </lineage>
</organism>
<protein>
    <submittedName>
        <fullName evidence="1">Uncharacterized protein</fullName>
    </submittedName>
</protein>
<gene>
    <name evidence="1" type="ORF">Pla8534_01070</name>
</gene>
<dbReference type="AlphaFoldDB" id="A0A518DKK4"/>
<accession>A0A518DKK4</accession>
<sequence>MINNRVFRTQADYLCPIVRKPIGWKPTRLDETPSNGEFLSQHFVVSCAKAMTISFVAIGLQLRRASMNGPSFKLPAAS</sequence>
<name>A0A518DKK4_9BACT</name>
<evidence type="ECO:0000313" key="1">
    <source>
        <dbReference type="EMBL" id="QDU92361.1"/>
    </source>
</evidence>
<dbReference type="Proteomes" id="UP000317648">
    <property type="component" value="Chromosome"/>
</dbReference>